<organism evidence="2 3">
    <name type="scientific">Steroidobacter flavus</name>
    <dbReference type="NCBI Taxonomy" id="1842136"/>
    <lineage>
        <taxon>Bacteria</taxon>
        <taxon>Pseudomonadati</taxon>
        <taxon>Pseudomonadota</taxon>
        <taxon>Gammaproteobacteria</taxon>
        <taxon>Steroidobacterales</taxon>
        <taxon>Steroidobacteraceae</taxon>
        <taxon>Steroidobacter</taxon>
    </lineage>
</organism>
<evidence type="ECO:0008006" key="4">
    <source>
        <dbReference type="Google" id="ProtNLM"/>
    </source>
</evidence>
<evidence type="ECO:0000313" key="3">
    <source>
        <dbReference type="Proteomes" id="UP001595904"/>
    </source>
</evidence>
<dbReference type="PROSITE" id="PS51257">
    <property type="entry name" value="PROKAR_LIPOPROTEIN"/>
    <property type="match status" value="1"/>
</dbReference>
<feature type="compositionally biased region" description="Low complexity" evidence="1">
    <location>
        <begin position="29"/>
        <end position="53"/>
    </location>
</feature>
<proteinExistence type="predicted"/>
<name>A0ABV8SR09_9GAMM</name>
<evidence type="ECO:0000256" key="1">
    <source>
        <dbReference type="SAM" id="MobiDB-lite"/>
    </source>
</evidence>
<dbReference type="EMBL" id="JBHSDU010000003">
    <property type="protein sequence ID" value="MFC4309785.1"/>
    <property type="molecule type" value="Genomic_DNA"/>
</dbReference>
<dbReference type="RefSeq" id="WP_380596819.1">
    <property type="nucleotide sequence ID" value="NZ_JBHSDU010000003.1"/>
</dbReference>
<comment type="caution">
    <text evidence="2">The sequence shown here is derived from an EMBL/GenBank/DDBJ whole genome shotgun (WGS) entry which is preliminary data.</text>
</comment>
<protein>
    <recommendedName>
        <fullName evidence="4">Peptidase C80 domain-containing protein</fullName>
    </recommendedName>
</protein>
<accession>A0ABV8SR09</accession>
<keyword evidence="3" id="KW-1185">Reference proteome</keyword>
<feature type="region of interest" description="Disordered" evidence="1">
    <location>
        <begin position="26"/>
        <end position="54"/>
    </location>
</feature>
<reference evidence="3" key="1">
    <citation type="journal article" date="2019" name="Int. J. Syst. Evol. Microbiol.">
        <title>The Global Catalogue of Microorganisms (GCM) 10K type strain sequencing project: providing services to taxonomists for standard genome sequencing and annotation.</title>
        <authorList>
            <consortium name="The Broad Institute Genomics Platform"/>
            <consortium name="The Broad Institute Genome Sequencing Center for Infectious Disease"/>
            <person name="Wu L."/>
            <person name="Ma J."/>
        </authorList>
    </citation>
    <scope>NUCLEOTIDE SEQUENCE [LARGE SCALE GENOMIC DNA]</scope>
    <source>
        <strain evidence="3">CGMCC 1.10759</strain>
    </source>
</reference>
<sequence length="697" mass="74736">MDTLRSPQRLIAIGLMSLTIAACGGGGTDSDSSTSSTGEGPSGGSPPNGSPSEQTALDCVQDSYPCSFNEVSLATIERSLALSDEVAQQLENGVAIDQAAAFLSSQSDIADVTVDGPVLGFRLAGGRPMIVDVTGDQEFLASPAAAAGAASSKSAMSPATAQKLRTVRTALSSKITSDNATQRRALVLSPFRYEENFGNAGELIAAELNTVRGYAGNVTYLATTIESAPQVTVDTLTQLENYDVIHIDTHGGTLCKKKDSNPVGSDKKKCADGLTDLLVQRFHGTAQDLQSLQHPGVIHYRGRLHQSIAVTADFFRHYYPQGLNDQLFILGACNTFRTDMADAIAGDSGVYVSWDGYTDLSLVRNTGLSLVDSLRLGLTVGEAFARLPDFSSDNPEATGVLQRTPRQAGGDLRIRDLLTVRDNITGELVNDASGIEVMETPEDGNNDNLNLEFTVDGVTPEQLGNFNINLVIENQVIGHINLGQHGVPVGDFSYRVATPIPLGFDVEELQALHMDFWIPLPDQGEDHFIAAPRVNDREQSEVGRAWVLGSRLTESHHDSSTLITADVEFEIDPQDDPASSYHYFYVSSGGVRVQRDYEDAQNCAYHIDHTTNLAANASNNYLTFDTSGTNMRVDGFGRTPNEYIQVTNSCGATVTVNVGGVYFLAEDTIVTGDSAQGAYNDGANNPTIIEWTLDKTL</sequence>
<dbReference type="Proteomes" id="UP001595904">
    <property type="component" value="Unassembled WGS sequence"/>
</dbReference>
<gene>
    <name evidence="2" type="ORF">ACFPN2_11895</name>
</gene>
<evidence type="ECO:0000313" key="2">
    <source>
        <dbReference type="EMBL" id="MFC4309785.1"/>
    </source>
</evidence>